<dbReference type="AlphaFoldDB" id="A0A7W9CVK2"/>
<keyword evidence="2" id="KW-1185">Reference proteome</keyword>
<gene>
    <name evidence="1" type="ORF">GGQ63_001214</name>
</gene>
<evidence type="ECO:0000313" key="2">
    <source>
        <dbReference type="Proteomes" id="UP000523821"/>
    </source>
</evidence>
<proteinExistence type="predicted"/>
<protein>
    <submittedName>
        <fullName evidence="1">Uncharacterized protein YjiS (DUF1127 family)</fullName>
    </submittedName>
</protein>
<organism evidence="1 2">
    <name type="scientific">Prosthecomicrobium pneumaticum</name>
    <dbReference type="NCBI Taxonomy" id="81895"/>
    <lineage>
        <taxon>Bacteria</taxon>
        <taxon>Pseudomonadati</taxon>
        <taxon>Pseudomonadota</taxon>
        <taxon>Alphaproteobacteria</taxon>
        <taxon>Hyphomicrobiales</taxon>
        <taxon>Kaistiaceae</taxon>
        <taxon>Prosthecomicrobium</taxon>
    </lineage>
</organism>
<name>A0A7W9CVK2_9HYPH</name>
<comment type="caution">
    <text evidence="1">The sequence shown here is derived from an EMBL/GenBank/DDBJ whole genome shotgun (WGS) entry which is preliminary data.</text>
</comment>
<reference evidence="1 2" key="1">
    <citation type="submission" date="2020-08" db="EMBL/GenBank/DDBJ databases">
        <title>Genomic Encyclopedia of Type Strains, Phase IV (KMG-IV): sequencing the most valuable type-strain genomes for metagenomic binning, comparative biology and taxonomic classification.</title>
        <authorList>
            <person name="Goeker M."/>
        </authorList>
    </citation>
    <scope>NUCLEOTIDE SEQUENCE [LARGE SCALE GENOMIC DNA]</scope>
    <source>
        <strain evidence="1 2">DSM 16268</strain>
    </source>
</reference>
<dbReference type="EMBL" id="JACHOO010000002">
    <property type="protein sequence ID" value="MBB5752162.1"/>
    <property type="molecule type" value="Genomic_DNA"/>
</dbReference>
<sequence>MTTLEHYASTPRPHRASLRNAVAGVLYPVVSFLRAWKNRRELGRMLEWDSRMLADIGVTEGDVRSALASASDEDPTLRLNHFAIERRAASRAHALDRRGLAADLRARGVSTRTIGEPWAR</sequence>
<dbReference type="Proteomes" id="UP000523821">
    <property type="component" value="Unassembled WGS sequence"/>
</dbReference>
<accession>A0A7W9CVK2</accession>
<dbReference type="RefSeq" id="WP_183853571.1">
    <property type="nucleotide sequence ID" value="NZ_JACHOO010000002.1"/>
</dbReference>
<evidence type="ECO:0000313" key="1">
    <source>
        <dbReference type="EMBL" id="MBB5752162.1"/>
    </source>
</evidence>